<comment type="subunit">
    <text evidence="4">Heterooligomeric complex.</text>
</comment>
<keyword evidence="9" id="KW-1185">Reference proteome</keyword>
<dbReference type="InterPro" id="IPR027705">
    <property type="entry name" value="Flotillin_fam"/>
</dbReference>
<accession>A0A4Z2IXK2</accession>
<feature type="domain" description="Flotillin C-terminal" evidence="7">
    <location>
        <begin position="296"/>
        <end position="375"/>
    </location>
</feature>
<evidence type="ECO:0000313" key="9">
    <source>
        <dbReference type="Proteomes" id="UP000314294"/>
    </source>
</evidence>
<protein>
    <recommendedName>
        <fullName evidence="4">Flotillin</fullName>
    </recommendedName>
</protein>
<gene>
    <name evidence="8" type="primary">flot2a_1</name>
    <name evidence="8" type="ORF">EYF80_006941</name>
</gene>
<dbReference type="OrthoDB" id="6080404at2759"/>
<dbReference type="GO" id="GO:0045661">
    <property type="term" value="P:regulation of myoblast differentiation"/>
    <property type="evidence" value="ECO:0007669"/>
    <property type="project" value="TreeGrafter"/>
</dbReference>
<feature type="coiled-coil region" evidence="5">
    <location>
        <begin position="200"/>
        <end position="265"/>
    </location>
</feature>
<reference evidence="8 9" key="1">
    <citation type="submission" date="2019-03" db="EMBL/GenBank/DDBJ databases">
        <title>First draft genome of Liparis tanakae, snailfish: a comprehensive survey of snailfish specific genes.</title>
        <authorList>
            <person name="Kim W."/>
            <person name="Song I."/>
            <person name="Jeong J.-H."/>
            <person name="Kim D."/>
            <person name="Kim S."/>
            <person name="Ryu S."/>
            <person name="Song J.Y."/>
            <person name="Lee S.K."/>
        </authorList>
    </citation>
    <scope>NUCLEOTIDE SEQUENCE [LARGE SCALE GENOMIC DNA]</scope>
    <source>
        <tissue evidence="8">Muscle</tissue>
    </source>
</reference>
<dbReference type="Proteomes" id="UP000314294">
    <property type="component" value="Unassembled WGS sequence"/>
</dbReference>
<dbReference type="AlphaFoldDB" id="A0A4Z2IXK2"/>
<keyword evidence="5" id="KW-0175">Coiled coil</keyword>
<evidence type="ECO:0000259" key="7">
    <source>
        <dbReference type="Pfam" id="PF15975"/>
    </source>
</evidence>
<evidence type="ECO:0000256" key="5">
    <source>
        <dbReference type="SAM" id="Coils"/>
    </source>
</evidence>
<evidence type="ECO:0000313" key="8">
    <source>
        <dbReference type="EMBL" id="TNN82700.1"/>
    </source>
</evidence>
<evidence type="ECO:0000256" key="3">
    <source>
        <dbReference type="ARBA" id="ARBA00023136"/>
    </source>
</evidence>
<dbReference type="Gene3D" id="3.30.479.30">
    <property type="entry name" value="Band 7 domain"/>
    <property type="match status" value="1"/>
</dbReference>
<dbReference type="GO" id="GO:0072659">
    <property type="term" value="P:protein localization to plasma membrane"/>
    <property type="evidence" value="ECO:0007669"/>
    <property type="project" value="TreeGrafter"/>
</dbReference>
<evidence type="ECO:0000256" key="2">
    <source>
        <dbReference type="ARBA" id="ARBA00022753"/>
    </source>
</evidence>
<feature type="domain" description="Band 7" evidence="6">
    <location>
        <begin position="6"/>
        <end position="157"/>
    </location>
</feature>
<sequence length="410" mass="45034">MGNCHTVGPNEALVVSGGCCGSDQKSYVVGGWSWAWWLISDIQRITLEIMTLQPKCEDVETAEGVAITVTGVAQVKVMTENELLGYACEQFLGKSVVEIKSVILQTLEGHLRAILGTLTVEQIYQDRDQFATLVREVASPDVGRMGIEILSFTIKTAAVQRDADIGVAEAERDAGIREAECKREMMDVKFLADTKMADSKRELEMQKASFNQEVNTKKAEAQLAYELQAAKEQQKIRLEEIEIEVVQRKKQITIEEKEIDRTEKELVATVKRPAEAEAYKMQQLAEGMKIKTVLTAQAGADKIRLIGEAEAFSIEAVGKAEAMRMRLKAEAYQQYGEAAKTALVLEALPLIAQKVAAPLSKTSEIVILTGDGSRVTGEVNRLLAELPVSINAITGVDLTKCLFTTQVPKP</sequence>
<dbReference type="InterPro" id="IPR001107">
    <property type="entry name" value="Band_7"/>
</dbReference>
<dbReference type="InterPro" id="IPR031905">
    <property type="entry name" value="Flotillin_C"/>
</dbReference>
<comment type="caution">
    <text evidence="8">The sequence shown here is derived from an EMBL/GenBank/DDBJ whole genome shotgun (WGS) entry which is preliminary data.</text>
</comment>
<comment type="subcellular location">
    <subcellularLocation>
        <location evidence="4">Membrane</location>
    </subcellularLocation>
    <subcellularLocation>
        <location evidence="4">Endosome</location>
    </subcellularLocation>
</comment>
<dbReference type="Pfam" id="PF01145">
    <property type="entry name" value="Band_7"/>
    <property type="match status" value="1"/>
</dbReference>
<evidence type="ECO:0000259" key="6">
    <source>
        <dbReference type="Pfam" id="PF01145"/>
    </source>
</evidence>
<dbReference type="GO" id="GO:0005768">
    <property type="term" value="C:endosome"/>
    <property type="evidence" value="ECO:0007669"/>
    <property type="project" value="UniProtKB-SubCell"/>
</dbReference>
<dbReference type="EMBL" id="SRLO01000037">
    <property type="protein sequence ID" value="TNN82700.1"/>
    <property type="molecule type" value="Genomic_DNA"/>
</dbReference>
<comment type="similarity">
    <text evidence="1 4">Belongs to the band 7/mec-2 family. Flotillin subfamily.</text>
</comment>
<dbReference type="PANTHER" id="PTHR13806:SF46">
    <property type="entry name" value="FLOTILLIN-1-RELATED"/>
    <property type="match status" value="1"/>
</dbReference>
<dbReference type="SUPFAM" id="SSF117892">
    <property type="entry name" value="Band 7/SPFH domain"/>
    <property type="match status" value="1"/>
</dbReference>
<dbReference type="GO" id="GO:0016600">
    <property type="term" value="C:flotillin complex"/>
    <property type="evidence" value="ECO:0007669"/>
    <property type="project" value="TreeGrafter"/>
</dbReference>
<evidence type="ECO:0000256" key="1">
    <source>
        <dbReference type="ARBA" id="ARBA00007161"/>
    </source>
</evidence>
<name>A0A4Z2IXK2_9TELE</name>
<organism evidence="8 9">
    <name type="scientific">Liparis tanakae</name>
    <name type="common">Tanaka's snailfish</name>
    <dbReference type="NCBI Taxonomy" id="230148"/>
    <lineage>
        <taxon>Eukaryota</taxon>
        <taxon>Metazoa</taxon>
        <taxon>Chordata</taxon>
        <taxon>Craniata</taxon>
        <taxon>Vertebrata</taxon>
        <taxon>Euteleostomi</taxon>
        <taxon>Actinopterygii</taxon>
        <taxon>Neopterygii</taxon>
        <taxon>Teleostei</taxon>
        <taxon>Neoteleostei</taxon>
        <taxon>Acanthomorphata</taxon>
        <taxon>Eupercaria</taxon>
        <taxon>Perciformes</taxon>
        <taxon>Cottioidei</taxon>
        <taxon>Cottales</taxon>
        <taxon>Liparidae</taxon>
        <taxon>Liparis</taxon>
    </lineage>
</organism>
<keyword evidence="3 4" id="KW-0472">Membrane</keyword>
<dbReference type="CDD" id="cd03399">
    <property type="entry name" value="SPFH_flotillin"/>
    <property type="match status" value="1"/>
</dbReference>
<proteinExistence type="inferred from homology"/>
<dbReference type="InterPro" id="IPR036013">
    <property type="entry name" value="Band_7/SPFH_dom_sf"/>
</dbReference>
<dbReference type="Pfam" id="PF15975">
    <property type="entry name" value="Flot"/>
    <property type="match status" value="1"/>
</dbReference>
<evidence type="ECO:0000256" key="4">
    <source>
        <dbReference type="RuleBase" id="RU366054"/>
    </source>
</evidence>
<keyword evidence="2" id="KW-0967">Endosome</keyword>
<dbReference type="PANTHER" id="PTHR13806">
    <property type="entry name" value="FLOTILLIN-RELATED"/>
    <property type="match status" value="1"/>
</dbReference>
<dbReference type="GO" id="GO:0002020">
    <property type="term" value="F:protease binding"/>
    <property type="evidence" value="ECO:0007669"/>
    <property type="project" value="TreeGrafter"/>
</dbReference>